<name>A0ABV8UPZ1_9PROT</name>
<dbReference type="EMBL" id="JBHSCW010000007">
    <property type="protein sequence ID" value="MFC4352558.1"/>
    <property type="molecule type" value="Genomic_DNA"/>
</dbReference>
<evidence type="ECO:0000259" key="9">
    <source>
        <dbReference type="PROSITE" id="PS50929"/>
    </source>
</evidence>
<feature type="transmembrane region" description="Helical" evidence="7">
    <location>
        <begin position="20"/>
        <end position="45"/>
    </location>
</feature>
<keyword evidence="4 10" id="KW-0067">ATP-binding</keyword>
<dbReference type="SMART" id="SM00382">
    <property type="entry name" value="AAA"/>
    <property type="match status" value="1"/>
</dbReference>
<sequence>MKQVFTIFFSAEGHKKWMVLACLLLANVLQGIGIASLVPLIAVVADSGNEDPSAAATYVLEAVRALGLEPNLEVLLLIAVTGICSKSLVTLLAMRYVGYVVADISTGLRRRLLSNLLNARWPYLSNQSLGKMVQTMNQMALRAGSAFQLAAMMLSNLLQVAVFVIVGFFVSWKLAIASLVIGAVITVALHPFIKQARKLGQDDAGQTNALSAILSDAFLGIKSLKAMERQEPYANLINASISKMRKVMRRKVMVQEKLSNSQEPLLVVFLAGAFYVLIEIFQMPISELLVMGVVLQRTVKTINKLQTQFQQVTIMQGSFKALHDMMEKSSDEAEPRGGDVVPHVEQGIRFDSVHFKYNNKDGPVLRNLSLEFPARRLSVLTGPSGAGKSTVTDLLLGFHYPTKGQVLIDDTPLEQVDLQAWRKMIGYVPQEVGLFTETILANITLQEPELTEEMAIEALKAAGAWDFVQSLPNGIHTRVGERGGRLSGGQRQRIAIARALVHKPELLILDEVTSALDTATEEEICRTMKDLSAEVTIIAISHRPGWMEVADVVHHLKAGRLVRPGHDIKENAIIA</sequence>
<keyword evidence="6 7" id="KW-0472">Membrane</keyword>
<dbReference type="Gene3D" id="3.40.50.300">
    <property type="entry name" value="P-loop containing nucleotide triphosphate hydrolases"/>
    <property type="match status" value="1"/>
</dbReference>
<evidence type="ECO:0000313" key="11">
    <source>
        <dbReference type="Proteomes" id="UP001595799"/>
    </source>
</evidence>
<dbReference type="InterPro" id="IPR017871">
    <property type="entry name" value="ABC_transporter-like_CS"/>
</dbReference>
<keyword evidence="11" id="KW-1185">Reference proteome</keyword>
<reference evidence="11" key="1">
    <citation type="journal article" date="2019" name="Int. J. Syst. Evol. Microbiol.">
        <title>The Global Catalogue of Microorganisms (GCM) 10K type strain sequencing project: providing services to taxonomists for standard genome sequencing and annotation.</title>
        <authorList>
            <consortium name="The Broad Institute Genomics Platform"/>
            <consortium name="The Broad Institute Genome Sequencing Center for Infectious Disease"/>
            <person name="Wu L."/>
            <person name="Ma J."/>
        </authorList>
    </citation>
    <scope>NUCLEOTIDE SEQUENCE [LARGE SCALE GENOMIC DNA]</scope>
    <source>
        <strain evidence="11">CECT 8472</strain>
    </source>
</reference>
<dbReference type="PROSITE" id="PS50893">
    <property type="entry name" value="ABC_TRANSPORTER_2"/>
    <property type="match status" value="1"/>
</dbReference>
<proteinExistence type="predicted"/>
<dbReference type="PANTHER" id="PTHR24221">
    <property type="entry name" value="ATP-BINDING CASSETTE SUB-FAMILY B"/>
    <property type="match status" value="1"/>
</dbReference>
<dbReference type="RefSeq" id="WP_382422907.1">
    <property type="nucleotide sequence ID" value="NZ_JBHSCW010000007.1"/>
</dbReference>
<dbReference type="InterPro" id="IPR039421">
    <property type="entry name" value="Type_1_exporter"/>
</dbReference>
<comment type="subcellular location">
    <subcellularLocation>
        <location evidence="1">Cell membrane</location>
        <topology evidence="1">Multi-pass membrane protein</topology>
    </subcellularLocation>
</comment>
<protein>
    <submittedName>
        <fullName evidence="10">ABC transporter ATP-binding protein</fullName>
    </submittedName>
</protein>
<feature type="transmembrane region" description="Helical" evidence="7">
    <location>
        <begin position="175"/>
        <end position="193"/>
    </location>
</feature>
<keyword evidence="3" id="KW-0547">Nucleotide-binding</keyword>
<dbReference type="SUPFAM" id="SSF90123">
    <property type="entry name" value="ABC transporter transmembrane region"/>
    <property type="match status" value="1"/>
</dbReference>
<evidence type="ECO:0000256" key="5">
    <source>
        <dbReference type="ARBA" id="ARBA00022989"/>
    </source>
</evidence>
<dbReference type="InterPro" id="IPR011527">
    <property type="entry name" value="ABC1_TM_dom"/>
</dbReference>
<dbReference type="Gene3D" id="1.20.1560.10">
    <property type="entry name" value="ABC transporter type 1, transmembrane domain"/>
    <property type="match status" value="1"/>
</dbReference>
<evidence type="ECO:0000256" key="2">
    <source>
        <dbReference type="ARBA" id="ARBA00022692"/>
    </source>
</evidence>
<feature type="domain" description="ABC transporter" evidence="8">
    <location>
        <begin position="348"/>
        <end position="573"/>
    </location>
</feature>
<evidence type="ECO:0000256" key="1">
    <source>
        <dbReference type="ARBA" id="ARBA00004651"/>
    </source>
</evidence>
<evidence type="ECO:0000256" key="6">
    <source>
        <dbReference type="ARBA" id="ARBA00023136"/>
    </source>
</evidence>
<dbReference type="InterPro" id="IPR003593">
    <property type="entry name" value="AAA+_ATPase"/>
</dbReference>
<dbReference type="InterPro" id="IPR036640">
    <property type="entry name" value="ABC1_TM_sf"/>
</dbReference>
<feature type="domain" description="ABC transmembrane type-1" evidence="9">
    <location>
        <begin position="17"/>
        <end position="313"/>
    </location>
</feature>
<evidence type="ECO:0000256" key="4">
    <source>
        <dbReference type="ARBA" id="ARBA00022840"/>
    </source>
</evidence>
<dbReference type="InterPro" id="IPR027417">
    <property type="entry name" value="P-loop_NTPase"/>
</dbReference>
<keyword evidence="5 7" id="KW-1133">Transmembrane helix</keyword>
<dbReference type="GO" id="GO:0005524">
    <property type="term" value="F:ATP binding"/>
    <property type="evidence" value="ECO:0007669"/>
    <property type="project" value="UniProtKB-KW"/>
</dbReference>
<feature type="transmembrane region" description="Helical" evidence="7">
    <location>
        <begin position="146"/>
        <end position="169"/>
    </location>
</feature>
<comment type="caution">
    <text evidence="10">The sequence shown here is derived from an EMBL/GenBank/DDBJ whole genome shotgun (WGS) entry which is preliminary data.</text>
</comment>
<organism evidence="10 11">
    <name type="scientific">Fodinicurvata halophila</name>
    <dbReference type="NCBI Taxonomy" id="1419723"/>
    <lineage>
        <taxon>Bacteria</taxon>
        <taxon>Pseudomonadati</taxon>
        <taxon>Pseudomonadota</taxon>
        <taxon>Alphaproteobacteria</taxon>
        <taxon>Rhodospirillales</taxon>
        <taxon>Rhodovibrionaceae</taxon>
        <taxon>Fodinicurvata</taxon>
    </lineage>
</organism>
<evidence type="ECO:0000256" key="3">
    <source>
        <dbReference type="ARBA" id="ARBA00022741"/>
    </source>
</evidence>
<evidence type="ECO:0000313" key="10">
    <source>
        <dbReference type="EMBL" id="MFC4352558.1"/>
    </source>
</evidence>
<dbReference type="InterPro" id="IPR003439">
    <property type="entry name" value="ABC_transporter-like_ATP-bd"/>
</dbReference>
<accession>A0ABV8UPZ1</accession>
<dbReference type="Proteomes" id="UP001595799">
    <property type="component" value="Unassembled WGS sequence"/>
</dbReference>
<gene>
    <name evidence="10" type="ORF">ACFOW6_13485</name>
</gene>
<dbReference type="PROSITE" id="PS00211">
    <property type="entry name" value="ABC_TRANSPORTER_1"/>
    <property type="match status" value="1"/>
</dbReference>
<evidence type="ECO:0000256" key="7">
    <source>
        <dbReference type="SAM" id="Phobius"/>
    </source>
</evidence>
<dbReference type="Pfam" id="PF00005">
    <property type="entry name" value="ABC_tran"/>
    <property type="match status" value="1"/>
</dbReference>
<dbReference type="Pfam" id="PF00664">
    <property type="entry name" value="ABC_membrane"/>
    <property type="match status" value="1"/>
</dbReference>
<dbReference type="PROSITE" id="PS50929">
    <property type="entry name" value="ABC_TM1F"/>
    <property type="match status" value="1"/>
</dbReference>
<feature type="transmembrane region" description="Helical" evidence="7">
    <location>
        <begin position="74"/>
        <end position="102"/>
    </location>
</feature>
<dbReference type="SUPFAM" id="SSF52540">
    <property type="entry name" value="P-loop containing nucleoside triphosphate hydrolases"/>
    <property type="match status" value="1"/>
</dbReference>
<keyword evidence="2 7" id="KW-0812">Transmembrane</keyword>
<evidence type="ECO:0000259" key="8">
    <source>
        <dbReference type="PROSITE" id="PS50893"/>
    </source>
</evidence>
<dbReference type="PANTHER" id="PTHR24221:SF654">
    <property type="entry name" value="ATP-BINDING CASSETTE SUB-FAMILY B MEMBER 6"/>
    <property type="match status" value="1"/>
</dbReference>
<feature type="transmembrane region" description="Helical" evidence="7">
    <location>
        <begin position="265"/>
        <end position="285"/>
    </location>
</feature>